<dbReference type="Proteomes" id="UP000298246">
    <property type="component" value="Unassembled WGS sequence"/>
</dbReference>
<accession>A0A4Y8Q4R8</accession>
<gene>
    <name evidence="2" type="ORF">B5M42_09590</name>
</gene>
<dbReference type="EMBL" id="MYFO01000009">
    <property type="protein sequence ID" value="TFE88686.1"/>
    <property type="molecule type" value="Genomic_DNA"/>
</dbReference>
<proteinExistence type="predicted"/>
<evidence type="ECO:0000256" key="1">
    <source>
        <dbReference type="SAM" id="MobiDB-lite"/>
    </source>
</evidence>
<dbReference type="SUPFAM" id="SSF53187">
    <property type="entry name" value="Zn-dependent exopeptidases"/>
    <property type="match status" value="1"/>
</dbReference>
<feature type="region of interest" description="Disordered" evidence="1">
    <location>
        <begin position="137"/>
        <end position="199"/>
    </location>
</feature>
<protein>
    <submittedName>
        <fullName evidence="2">Stage II sporulation protein P</fullName>
    </submittedName>
</protein>
<organism evidence="2 3">
    <name type="scientific">Paenibacillus athensensis</name>
    <dbReference type="NCBI Taxonomy" id="1967502"/>
    <lineage>
        <taxon>Bacteria</taxon>
        <taxon>Bacillati</taxon>
        <taxon>Bacillota</taxon>
        <taxon>Bacilli</taxon>
        <taxon>Bacillales</taxon>
        <taxon>Paenibacillaceae</taxon>
        <taxon>Paenibacillus</taxon>
    </lineage>
</organism>
<dbReference type="RefSeq" id="WP_134752143.1">
    <property type="nucleotide sequence ID" value="NZ_MYFO02000002.1"/>
</dbReference>
<dbReference type="Pfam" id="PF07454">
    <property type="entry name" value="SpoIIP"/>
    <property type="match status" value="1"/>
</dbReference>
<comment type="caution">
    <text evidence="2">The sequence shown here is derived from an EMBL/GenBank/DDBJ whole genome shotgun (WGS) entry which is preliminary data.</text>
</comment>
<feature type="compositionally biased region" description="Low complexity" evidence="1">
    <location>
        <begin position="173"/>
        <end position="182"/>
    </location>
</feature>
<sequence length="424" mass="45581">MKWTSATLNLSQVRKTYQSASSMGKTFLLLSVATFLLFVLLGVGGFVQARWMTASPVSSMKGLAASVSNQFFIDMLGMEVPHLNQDHKKFTFSQHNVFNFAFRLMTDINPNDPKSLIASEVAGMDAGKTTLLIAGSATNPSEPVEYGPKQGALDAEPKVEPMPSATPDVSQEPSATTNPAAGAGAGAGAQAGSGSTAQPPKTAGANIAFIYQTHSNESFLPELKGVTDPDEAYSDKVNIISVGQRLAQNLEKDGIGAVHSNTIYPSTVRGFKYPYSYKYSAKTLQEAMSSHPDLTYFFDIHRDSASRKNTTVTIGGKDYAQIFFIVGGKNPNWKKNEEFANQIHQVLEDKHPGLSKGIHAKTAADGNGLYNQDVSPNSILIEVGGPYNSLEECYRTTDWLAEAISEVILNAKKVDAPVASPKVS</sequence>
<name>A0A4Y8Q4R8_9BACL</name>
<reference evidence="2 3" key="1">
    <citation type="submission" date="2017-03" db="EMBL/GenBank/DDBJ databases">
        <title>Isolation of Levoglucosan Utilizing Bacteria.</title>
        <authorList>
            <person name="Arya A.S."/>
        </authorList>
    </citation>
    <scope>NUCLEOTIDE SEQUENCE [LARGE SCALE GENOMIC DNA]</scope>
    <source>
        <strain evidence="2 3">MEC069</strain>
    </source>
</reference>
<dbReference type="InterPro" id="IPR010897">
    <property type="entry name" value="Spore_II_P"/>
</dbReference>
<evidence type="ECO:0000313" key="2">
    <source>
        <dbReference type="EMBL" id="TFE88686.1"/>
    </source>
</evidence>
<dbReference type="OrthoDB" id="1633470at2"/>
<evidence type="ECO:0000313" key="3">
    <source>
        <dbReference type="Proteomes" id="UP000298246"/>
    </source>
</evidence>
<dbReference type="NCBIfam" id="TIGR02867">
    <property type="entry name" value="spore_II_P"/>
    <property type="match status" value="1"/>
</dbReference>
<dbReference type="AlphaFoldDB" id="A0A4Y8Q4R8"/>
<keyword evidence="3" id="KW-1185">Reference proteome</keyword>